<evidence type="ECO:0000256" key="10">
    <source>
        <dbReference type="ARBA" id="ARBA00023170"/>
    </source>
</evidence>
<dbReference type="PROSITE" id="PS00626">
    <property type="entry name" value="RCC1_2"/>
    <property type="match status" value="1"/>
</dbReference>
<keyword evidence="18" id="KW-1185">Reference proteome</keyword>
<evidence type="ECO:0000256" key="13">
    <source>
        <dbReference type="ARBA" id="ARBA00042244"/>
    </source>
</evidence>
<organism evidence="17 18">
    <name type="scientific">Blomia tropicalis</name>
    <name type="common">Mite</name>
    <dbReference type="NCBI Taxonomy" id="40697"/>
    <lineage>
        <taxon>Eukaryota</taxon>
        <taxon>Metazoa</taxon>
        <taxon>Ecdysozoa</taxon>
        <taxon>Arthropoda</taxon>
        <taxon>Chelicerata</taxon>
        <taxon>Arachnida</taxon>
        <taxon>Acari</taxon>
        <taxon>Acariformes</taxon>
        <taxon>Sarcoptiformes</taxon>
        <taxon>Astigmata</taxon>
        <taxon>Glycyphagoidea</taxon>
        <taxon>Echimyopodidae</taxon>
        <taxon>Blomia</taxon>
    </lineage>
</organism>
<feature type="repeat" description="RCC1" evidence="14">
    <location>
        <begin position="100"/>
        <end position="151"/>
    </location>
</feature>
<feature type="repeat" description="RCC1" evidence="14">
    <location>
        <begin position="46"/>
        <end position="99"/>
    </location>
</feature>
<accession>A0A9Q0M463</accession>
<protein>
    <recommendedName>
        <fullName evidence="12">Scavenger receptor class B member 1</fullName>
    </recommendedName>
    <alternativeName>
        <fullName evidence="13">SR-BI</fullName>
    </alternativeName>
</protein>
<feature type="repeat" description="RCC1" evidence="14">
    <location>
        <begin position="152"/>
        <end position="204"/>
    </location>
</feature>
<evidence type="ECO:0000259" key="16">
    <source>
        <dbReference type="Pfam" id="PF25390"/>
    </source>
</evidence>
<keyword evidence="5 15" id="KW-0812">Transmembrane</keyword>
<comment type="similarity">
    <text evidence="3">Belongs to the CD36 family.</text>
</comment>
<dbReference type="PANTHER" id="PTHR11923:SF110">
    <property type="entry name" value="SCAVENGER RECEPTOR CLASS B MEMBER 1"/>
    <property type="match status" value="1"/>
</dbReference>
<proteinExistence type="inferred from homology"/>
<evidence type="ECO:0000313" key="17">
    <source>
        <dbReference type="EMBL" id="KAJ6217100.1"/>
    </source>
</evidence>
<feature type="transmembrane region" description="Helical" evidence="15">
    <location>
        <begin position="827"/>
        <end position="852"/>
    </location>
</feature>
<evidence type="ECO:0000256" key="2">
    <source>
        <dbReference type="ARBA" id="ARBA00004651"/>
    </source>
</evidence>
<keyword evidence="6" id="KW-0677">Repeat</keyword>
<comment type="subcellular location">
    <subcellularLocation>
        <location evidence="2">Cell membrane</location>
        <topology evidence="2">Multi-pass membrane protein</topology>
    </subcellularLocation>
    <subcellularLocation>
        <location evidence="1">Membrane</location>
        <location evidence="1">Caveola</location>
        <topology evidence="1">Multi-pass membrane protein</topology>
    </subcellularLocation>
</comment>
<evidence type="ECO:0000256" key="14">
    <source>
        <dbReference type="PROSITE-ProRule" id="PRU00235"/>
    </source>
</evidence>
<dbReference type="AlphaFoldDB" id="A0A9Q0M463"/>
<evidence type="ECO:0000313" key="18">
    <source>
        <dbReference type="Proteomes" id="UP001142055"/>
    </source>
</evidence>
<keyword evidence="9" id="KW-1015">Disulfide bond</keyword>
<dbReference type="GO" id="GO:0005901">
    <property type="term" value="C:caveola"/>
    <property type="evidence" value="ECO:0007669"/>
    <property type="project" value="UniProtKB-SubCell"/>
</dbReference>
<name>A0A9Q0M463_BLOTA</name>
<evidence type="ECO:0000256" key="1">
    <source>
        <dbReference type="ARBA" id="ARBA00004189"/>
    </source>
</evidence>
<evidence type="ECO:0000256" key="11">
    <source>
        <dbReference type="ARBA" id="ARBA00023180"/>
    </source>
</evidence>
<dbReference type="InterPro" id="IPR058923">
    <property type="entry name" value="RCC1-like_dom"/>
</dbReference>
<keyword evidence="8 15" id="KW-0472">Membrane</keyword>
<evidence type="ECO:0000256" key="9">
    <source>
        <dbReference type="ARBA" id="ARBA00023157"/>
    </source>
</evidence>
<keyword evidence="11" id="KW-0325">Glycoprotein</keyword>
<feature type="domain" description="RCC1-like" evidence="16">
    <location>
        <begin position="39"/>
        <end position="286"/>
    </location>
</feature>
<dbReference type="EMBL" id="JAPWDV010000003">
    <property type="protein sequence ID" value="KAJ6217100.1"/>
    <property type="molecule type" value="Genomic_DNA"/>
</dbReference>
<feature type="repeat" description="RCC1" evidence="14">
    <location>
        <begin position="205"/>
        <end position="257"/>
    </location>
</feature>
<evidence type="ECO:0000256" key="6">
    <source>
        <dbReference type="ARBA" id="ARBA00022737"/>
    </source>
</evidence>
<dbReference type="Pfam" id="PF01130">
    <property type="entry name" value="CD36"/>
    <property type="match status" value="1"/>
</dbReference>
<keyword evidence="7 15" id="KW-1133">Transmembrane helix</keyword>
<evidence type="ECO:0000256" key="7">
    <source>
        <dbReference type="ARBA" id="ARBA00022989"/>
    </source>
</evidence>
<gene>
    <name evidence="17" type="ORF">RDWZM_008257</name>
</gene>
<dbReference type="GO" id="GO:0005044">
    <property type="term" value="F:scavenger receptor activity"/>
    <property type="evidence" value="ECO:0007669"/>
    <property type="project" value="TreeGrafter"/>
</dbReference>
<keyword evidence="4" id="KW-1003">Cell membrane</keyword>
<keyword evidence="10" id="KW-0675">Receptor</keyword>
<dbReference type="PROSITE" id="PS50012">
    <property type="entry name" value="RCC1_3"/>
    <property type="match status" value="4"/>
</dbReference>
<evidence type="ECO:0000256" key="12">
    <source>
        <dbReference type="ARBA" id="ARBA00040821"/>
    </source>
</evidence>
<dbReference type="InterPro" id="IPR000408">
    <property type="entry name" value="Reg_chr_condens"/>
</dbReference>
<dbReference type="SUPFAM" id="SSF50985">
    <property type="entry name" value="RCC1/BLIP-II"/>
    <property type="match status" value="1"/>
</dbReference>
<comment type="caution">
    <text evidence="17">The sequence shown here is derived from an EMBL/GenBank/DDBJ whole genome shotgun (WGS) entry which is preliminary data.</text>
</comment>
<evidence type="ECO:0000256" key="15">
    <source>
        <dbReference type="SAM" id="Phobius"/>
    </source>
</evidence>
<dbReference type="InterPro" id="IPR002159">
    <property type="entry name" value="CD36_fam"/>
</dbReference>
<dbReference type="PANTHER" id="PTHR11923">
    <property type="entry name" value="SCAVENGER RECEPTOR CLASS B TYPE-1 SR-B1"/>
    <property type="match status" value="1"/>
</dbReference>
<evidence type="ECO:0000256" key="8">
    <source>
        <dbReference type="ARBA" id="ARBA00023136"/>
    </source>
</evidence>
<sequence>MTLERRKLRRSIPSLQNLDQDLFYNIKRIFVFGRDGNAAFFITKSDHVYAYGKNCHGMLGLGHDRPIPENDPEQVTALTARKIIEFAAGRDHVLALTRSGQIFSCGSNEYGQLARPDYDETHIPLPVELLRKEKIISIACGAFHSVALTTRGIVLVWGYNFWGQLGLGGQNENQYEPIPMYSLRKENIVEIVCGQHHSAALSRKGDLFTWGHNAFGQLGIGEKCNYRNIPTKVIRSEEFTIKQVTCGQNHVLAVSTDGTLLGFGSNYYGQLGTGSRRNESVPVTICEDTHIKDIVSSPFSNTSVARTKKKRNSLVFGKCGDHWLLSPIDNPDPEGRNNNNSESFMLINQTTPSTAVYNFNVGSSKDGLIDGNPSFPMWRDLDLPIYQKFYFFNVTNPREVENGQKPNLVEVGPFVFRQNLSKSALNWSDDNKKLTFRETKQYYFDRELSIADLNITLTTLHVPLVVAYDTLDFASMNPVVRTLVQILLSKQSFFLDATPDELIFKGKKNPISCLAHIIDPKSNPDCYFAYFRGQNDTNDGLYEINTGFEDIRQVNSINSLNGSSKLDIWETDECNNISGSTNGELFAPLDVVSGENKTLQFFRSDFCRVFNLTRTRSGIPSEVRPSLFVDRFRPEKNVFANETVNPRNSCYKPNSNNAKNSAKPSLSFNSIMTILKKEGFTKLLEDISSIIKPTTKSTKISAKQKVVARERPSGIFDMSACQHGVPIFISWPHFLDADPIYLKPFNGLKPNRTRHQTYVDIEPVTGTPVDFIARIQVNVEVNTSQVSRLSHNNMKSMIFPTLWQEFSIHITDKMAHTIVSQTETPRIVSFSIATLVLVIGISFVLYATFLIFSNFHRKLLSKQQTPLLSDQDINVIDQDDSANNNNIING</sequence>
<reference evidence="17" key="1">
    <citation type="submission" date="2022-12" db="EMBL/GenBank/DDBJ databases">
        <title>Genome assemblies of Blomia tropicalis.</title>
        <authorList>
            <person name="Cui Y."/>
        </authorList>
    </citation>
    <scope>NUCLEOTIDE SEQUENCE</scope>
    <source>
        <tissue evidence="17">Adult mites</tissue>
    </source>
</reference>
<dbReference type="Pfam" id="PF25390">
    <property type="entry name" value="WD40_RLD"/>
    <property type="match status" value="1"/>
</dbReference>
<dbReference type="Gene3D" id="2.130.10.30">
    <property type="entry name" value="Regulator of chromosome condensation 1/beta-lactamase-inhibitor protein II"/>
    <property type="match status" value="1"/>
</dbReference>
<evidence type="ECO:0000256" key="5">
    <source>
        <dbReference type="ARBA" id="ARBA00022692"/>
    </source>
</evidence>
<evidence type="ECO:0000256" key="3">
    <source>
        <dbReference type="ARBA" id="ARBA00010532"/>
    </source>
</evidence>
<dbReference type="Proteomes" id="UP001142055">
    <property type="component" value="Chromosome 3"/>
</dbReference>
<dbReference type="GO" id="GO:0005737">
    <property type="term" value="C:cytoplasm"/>
    <property type="evidence" value="ECO:0007669"/>
    <property type="project" value="TreeGrafter"/>
</dbReference>
<dbReference type="PRINTS" id="PR01609">
    <property type="entry name" value="CD36FAMILY"/>
</dbReference>
<evidence type="ECO:0000256" key="4">
    <source>
        <dbReference type="ARBA" id="ARBA00022475"/>
    </source>
</evidence>
<dbReference type="InterPro" id="IPR009091">
    <property type="entry name" value="RCC1/BLIP-II"/>
</dbReference>